<gene>
    <name evidence="2" type="ORF">JKIAZH3_G6791</name>
</gene>
<dbReference type="EMBL" id="CAJHJG010001595">
    <property type="protein sequence ID" value="CAD6913440.1"/>
    <property type="molecule type" value="Genomic_DNA"/>
</dbReference>
<feature type="region of interest" description="Disordered" evidence="1">
    <location>
        <begin position="1142"/>
        <end position="1161"/>
    </location>
</feature>
<feature type="region of interest" description="Disordered" evidence="1">
    <location>
        <begin position="1011"/>
        <end position="1070"/>
    </location>
</feature>
<protein>
    <submittedName>
        <fullName evidence="2">Uncharacterized protein</fullName>
    </submittedName>
</protein>
<comment type="caution">
    <text evidence="2">The sequence shown here is derived from an EMBL/GenBank/DDBJ whole genome shotgun (WGS) entry which is preliminary data.</text>
</comment>
<feature type="region of interest" description="Disordered" evidence="1">
    <location>
        <begin position="174"/>
        <end position="202"/>
    </location>
</feature>
<organism evidence="2 3">
    <name type="scientific">Tilletia caries</name>
    <name type="common">wheat bunt fungus</name>
    <dbReference type="NCBI Taxonomy" id="13290"/>
    <lineage>
        <taxon>Eukaryota</taxon>
        <taxon>Fungi</taxon>
        <taxon>Dikarya</taxon>
        <taxon>Basidiomycota</taxon>
        <taxon>Ustilaginomycotina</taxon>
        <taxon>Exobasidiomycetes</taxon>
        <taxon>Tilletiales</taxon>
        <taxon>Tilletiaceae</taxon>
        <taxon>Tilletia</taxon>
    </lineage>
</organism>
<feature type="compositionally biased region" description="Low complexity" evidence="1">
    <location>
        <begin position="9"/>
        <end position="59"/>
    </location>
</feature>
<dbReference type="PROSITE" id="PS51318">
    <property type="entry name" value="TAT"/>
    <property type="match status" value="1"/>
</dbReference>
<feature type="region of interest" description="Disordered" evidence="1">
    <location>
        <begin position="1231"/>
        <end position="1276"/>
    </location>
</feature>
<feature type="compositionally biased region" description="Acidic residues" evidence="1">
    <location>
        <begin position="1026"/>
        <end position="1045"/>
    </location>
</feature>
<feature type="compositionally biased region" description="Low complexity" evidence="1">
    <location>
        <begin position="1055"/>
        <end position="1069"/>
    </location>
</feature>
<name>A0ABN7IUV0_9BASI</name>
<reference evidence="2" key="1">
    <citation type="submission" date="2020-10" db="EMBL/GenBank/DDBJ databases">
        <authorList>
            <person name="Sedaghatjoo S."/>
        </authorList>
    </citation>
    <scope>NUCLEOTIDE SEQUENCE</scope>
    <source>
        <strain evidence="2">AZH3</strain>
    </source>
</reference>
<feature type="compositionally biased region" description="Basic residues" evidence="1">
    <location>
        <begin position="174"/>
        <end position="186"/>
    </location>
</feature>
<feature type="compositionally biased region" description="Gly residues" evidence="1">
    <location>
        <begin position="629"/>
        <end position="646"/>
    </location>
</feature>
<evidence type="ECO:0000256" key="1">
    <source>
        <dbReference type="SAM" id="MobiDB-lite"/>
    </source>
</evidence>
<evidence type="ECO:0000313" key="2">
    <source>
        <dbReference type="EMBL" id="CAD6913440.1"/>
    </source>
</evidence>
<feature type="region of interest" description="Disordered" evidence="1">
    <location>
        <begin position="626"/>
        <end position="647"/>
    </location>
</feature>
<sequence>MPPKQTRRASGSSAAAAAAVLPAGSSSGTAAAAAEAGPSSTSAASASASTSAAALVTASPFTSKPPPKKRARIASTAPKPPRAPKAPKATKPTKKAASTTTPAASTSTAAAASASSASATALQIPSRIATLAEKSPEHCRSVTEATEVARYLEAKLRAHTSHGPPEMMLKHVHGAKSHTSFRRRTRGSIPKTDAGAMDEDKDDEFADALTSDDEGEEDQDEAQGGAAALLMLGQPSVHRDEYGRTAVKANNLTELLAMRKDYNKEKKRLLEKTLAFWQRVEILGARPLESAVKVAQHSLELAINFSLPQEGLAILLKAFLGLHAALPRAKQGIPQGLHSSWDSFSKLIKSYQSHFGSNSTIFANLPQTHFDFLRTLAETGSHLGVMRTHFHEHIKERADKIFRVPSSYSYAISSSQDEEVTWKIFVGATQAFNVFLVDQMAGLLGADISTRYRRATQHKDGPAQKELAVSSTAFNPNVKALVTPAMLMKGISSLYDPFLSDFKAVVRESYHEVTVRSTNLTTYNKFPALSGPDWMTFTAAERKIRFVHVLERIEIMEIDLKTLLVHMEQNEMRSSAHRTEEDWLSGIAMSVEHHRCLREKVGASKVVQEKLLAQARPMLGIAGMRGKNVEGGGGGDPGPAGGGESGTGADVIMSMPGPSAVVIPILSHLNPDVREQMFDPEGRVADTLDMARCLTRLVRYRFLELSRIGKPCFEAASFHAHTIPNRIKALSSTLGKDFRKGYYATDEQIAECACRFWEVTMCTLDLLASALERLTGPEYVDVDEVSDLEKFLVEAERGQREWSDQAALTTEVARLRLKIANWMVELRALCANEVLVPWLSRVNWKLEQMDLWRPQGTVVPQDIATEWTALKKTTKIDWVCGARTEGETAAAAAAASSSSTTAKRELTEEQHQTISYFRHMYLVRLTDATSSWALRLAGFEWANKLRTTTPFSRTKAGAQLEALKRVKADIKLAHGRDGWQVSARRAETVVGALRARFHSWRAGVENGARLAAARSGSGSGSGSGDGDGDGNGDEDEDEDEDEDMDNLAPPALGPSSSSNNNNSSSSSSNLKLPMLSFIPQESSDAMRSVYRTVQIVYPAESERRARVGGLALAFRVLIDAVALEKLNDVPCSAASGSGVQARAASGSGVGEGASESTSTAAAITDSPSAYTAAAQAARKQASIQREKQMAKERDIKLTRLPRAGKAWKMHFIAWHTPEPYTNEIRKMLSLRPTNDTGLSPGSSSTSASTAPSTEGPFGVPGPSPAGSVSTRASTKRGLPIRAADTEYGYGDLAITYRERVFWMEVVRATLGGSAVQLAREPGE</sequence>
<accession>A0ABN7IUV0</accession>
<dbReference type="Proteomes" id="UP000836402">
    <property type="component" value="Unassembled WGS sequence"/>
</dbReference>
<feature type="region of interest" description="Disordered" evidence="1">
    <location>
        <begin position="1"/>
        <end position="121"/>
    </location>
</feature>
<keyword evidence="3" id="KW-1185">Reference proteome</keyword>
<evidence type="ECO:0000313" key="3">
    <source>
        <dbReference type="Proteomes" id="UP000836402"/>
    </source>
</evidence>
<dbReference type="InterPro" id="IPR006311">
    <property type="entry name" value="TAT_signal"/>
</dbReference>
<proteinExistence type="predicted"/>
<feature type="compositionally biased region" description="Low complexity" evidence="1">
    <location>
        <begin position="86"/>
        <end position="121"/>
    </location>
</feature>
<feature type="compositionally biased region" description="Low complexity" evidence="1">
    <location>
        <begin position="1236"/>
        <end position="1253"/>
    </location>
</feature>